<gene>
    <name evidence="5" type="ORF">CBF36_11105</name>
</gene>
<dbReference type="PANTHER" id="PTHR13170:SF16">
    <property type="entry name" value="PROTEIN O-GLCNACASE"/>
    <property type="match status" value="1"/>
</dbReference>
<evidence type="ECO:0000256" key="1">
    <source>
        <dbReference type="ARBA" id="ARBA00022801"/>
    </source>
</evidence>
<reference evidence="5 6" key="1">
    <citation type="submission" date="2017-05" db="EMBL/GenBank/DDBJ databases">
        <title>Vagococcus spp. assemblies.</title>
        <authorList>
            <person name="Gulvik C.A."/>
        </authorList>
    </citation>
    <scope>NUCLEOTIDE SEQUENCE [LARGE SCALE GENOMIC DNA]</scope>
    <source>
        <strain evidence="5 6">SS1994</strain>
    </source>
</reference>
<dbReference type="RefSeq" id="WP_125958474.1">
    <property type="nucleotide sequence ID" value="NZ_JAQEJV010000028.1"/>
</dbReference>
<dbReference type="InterPro" id="IPR017853">
    <property type="entry name" value="GH"/>
</dbReference>
<proteinExistence type="inferred from homology"/>
<dbReference type="Pfam" id="PF07555">
    <property type="entry name" value="NAGidase"/>
    <property type="match status" value="1"/>
</dbReference>
<dbReference type="Gene3D" id="3.20.20.80">
    <property type="entry name" value="Glycosidases"/>
    <property type="match status" value="1"/>
</dbReference>
<keyword evidence="2 3" id="KW-0326">Glycosidase</keyword>
<dbReference type="EMBL" id="NGJT01000031">
    <property type="protein sequence ID" value="RST90729.1"/>
    <property type="molecule type" value="Genomic_DNA"/>
</dbReference>
<dbReference type="InterPro" id="IPR011496">
    <property type="entry name" value="O-GlcNAcase_cat"/>
</dbReference>
<evidence type="ECO:0000259" key="4">
    <source>
        <dbReference type="PROSITE" id="PS52009"/>
    </source>
</evidence>
<dbReference type="GO" id="GO:1901135">
    <property type="term" value="P:carbohydrate derivative metabolic process"/>
    <property type="evidence" value="ECO:0007669"/>
    <property type="project" value="UniProtKB-ARBA"/>
</dbReference>
<dbReference type="GO" id="GO:0015929">
    <property type="term" value="F:hexosaminidase activity"/>
    <property type="evidence" value="ECO:0007669"/>
    <property type="project" value="UniProtKB-ARBA"/>
</dbReference>
<name>A0A429ZAJ2_9ENTE</name>
<comment type="caution">
    <text evidence="5">The sequence shown here is derived from an EMBL/GenBank/DDBJ whole genome shotgun (WGS) entry which is preliminary data.</text>
</comment>
<dbReference type="PANTHER" id="PTHR13170">
    <property type="entry name" value="O-GLCNACASE"/>
    <property type="match status" value="1"/>
</dbReference>
<comment type="similarity">
    <text evidence="3">Belongs to the glycosyl hydrolase 84 family.</text>
</comment>
<keyword evidence="6" id="KW-1185">Reference proteome</keyword>
<evidence type="ECO:0000256" key="3">
    <source>
        <dbReference type="PROSITE-ProRule" id="PRU01353"/>
    </source>
</evidence>
<dbReference type="PROSITE" id="PS52009">
    <property type="entry name" value="GH84"/>
    <property type="match status" value="1"/>
</dbReference>
<dbReference type="InterPro" id="IPR051822">
    <property type="entry name" value="Glycosyl_Hydrolase_84"/>
</dbReference>
<keyword evidence="1 3" id="KW-0378">Hydrolase</keyword>
<evidence type="ECO:0000313" key="6">
    <source>
        <dbReference type="Proteomes" id="UP000288490"/>
    </source>
</evidence>
<feature type="active site" description="Proton donor" evidence="3">
    <location>
        <position position="249"/>
    </location>
</feature>
<dbReference type="OrthoDB" id="9760892at2"/>
<dbReference type="AlphaFoldDB" id="A0A429ZAJ2"/>
<accession>A0A429ZAJ2</accession>
<dbReference type="SUPFAM" id="SSF51445">
    <property type="entry name" value="(Trans)glycosidases"/>
    <property type="match status" value="1"/>
</dbReference>
<dbReference type="Proteomes" id="UP000288490">
    <property type="component" value="Unassembled WGS sequence"/>
</dbReference>
<sequence length="553" mass="65571">MMIDQTLKVLAEYDDVVFTKQYHVVEDKNISMTFSGTFFRFESLDNCFDQFNLAHPFILWEKEHGEFQVKHRFNRNLSHDGFMLSITEDKTILIDSRTMNGCRFAIELLQRLIVKNKSQLFLPIVKVTHTPSFEVRGVIEGFYGIPWSHEMRKDCLTFLSSKRMNTYMYAPKDDEYQRKLWRELYPKEKLDEFRELLNLSKSNHIDFWYMISPGNDLNYLDDTDLSVLKNKLKQMLQLGVTHFGLLMDDIAYELSDDVKKKFKTSAQAHAYLMNVVYDYLVEEIPYVKFVACPTEYDNHYDSPYLEELTRLLHQDIPLFWTGPTTLSRHITTEDIKKMSDIYQRQMIIWDNVPVNDFEQDNELIFLSQYSNRSKQLSDNQYNVLGIVLNPMAQWELSKITVGHSAKYMWQTDRANDLAMWHQVLQEYGQTKENGRALDILSKHFTNRHLEPSIPIEWQQLVKQQDIDALTDILKELSQAVETLKKMNKLNFLTEITPWFDRVMLEDRLWQAMISKNDKKAHTLYQELMTKKHRVGSQIPITYYETYLKKTSGE</sequence>
<organism evidence="5 6">
    <name type="scientific">Vagococcus bubulae</name>
    <dbReference type="NCBI Taxonomy" id="1977868"/>
    <lineage>
        <taxon>Bacteria</taxon>
        <taxon>Bacillati</taxon>
        <taxon>Bacillota</taxon>
        <taxon>Bacilli</taxon>
        <taxon>Lactobacillales</taxon>
        <taxon>Enterococcaceae</taxon>
        <taxon>Vagococcus</taxon>
    </lineage>
</organism>
<protein>
    <recommendedName>
        <fullName evidence="4">GH84 domain-containing protein</fullName>
    </recommendedName>
</protein>
<feature type="domain" description="GH84" evidence="4">
    <location>
        <begin position="134"/>
        <end position="412"/>
    </location>
</feature>
<evidence type="ECO:0000256" key="2">
    <source>
        <dbReference type="ARBA" id="ARBA00023295"/>
    </source>
</evidence>
<evidence type="ECO:0000313" key="5">
    <source>
        <dbReference type="EMBL" id="RST90729.1"/>
    </source>
</evidence>